<evidence type="ECO:0000313" key="4">
    <source>
        <dbReference type="Proteomes" id="UP000224607"/>
    </source>
</evidence>
<dbReference type="Proteomes" id="UP000198919">
    <property type="component" value="Unassembled WGS sequence"/>
</dbReference>
<evidence type="ECO:0000313" key="2">
    <source>
        <dbReference type="EMBL" id="SFJ58304.1"/>
    </source>
</evidence>
<reference evidence="2" key="1">
    <citation type="submission" date="2016-10" db="EMBL/GenBank/DDBJ databases">
        <authorList>
            <person name="de Groot N.N."/>
        </authorList>
    </citation>
    <scope>NUCLEOTIDE SEQUENCE [LARGE SCALE GENOMIC DNA]</scope>
    <source>
        <strain evidence="2">DSM 17908</strain>
    </source>
</reference>
<organism evidence="2 3">
    <name type="scientific">Xenorhabdus mauleonii</name>
    <dbReference type="NCBI Taxonomy" id="351675"/>
    <lineage>
        <taxon>Bacteria</taxon>
        <taxon>Pseudomonadati</taxon>
        <taxon>Pseudomonadota</taxon>
        <taxon>Gammaproteobacteria</taxon>
        <taxon>Enterobacterales</taxon>
        <taxon>Morganellaceae</taxon>
        <taxon>Xenorhabdus</taxon>
    </lineage>
</organism>
<dbReference type="EMBL" id="FORG01000011">
    <property type="protein sequence ID" value="SFJ58304.1"/>
    <property type="molecule type" value="Genomic_DNA"/>
</dbReference>
<dbReference type="Proteomes" id="UP000224607">
    <property type="component" value="Unassembled WGS sequence"/>
</dbReference>
<protein>
    <submittedName>
        <fullName evidence="2">Uncharacterized protein</fullName>
    </submittedName>
</protein>
<dbReference type="AlphaFoldDB" id="A0A1I3SHX0"/>
<dbReference type="STRING" id="351675.SAMN05421680_111121"/>
<reference evidence="3" key="2">
    <citation type="submission" date="2016-10" db="EMBL/GenBank/DDBJ databases">
        <authorList>
            <person name="Varghese N."/>
            <person name="Submissions S."/>
        </authorList>
    </citation>
    <scope>NUCLEOTIDE SEQUENCE [LARGE SCALE GENOMIC DNA]</scope>
    <source>
        <strain evidence="3">DSM 17908</strain>
    </source>
</reference>
<accession>A0A1I3SHX0</accession>
<gene>
    <name evidence="2" type="ORF">SAMN05421680_111121</name>
    <name evidence="1" type="ORF">Xmau_03100</name>
</gene>
<dbReference type="RefSeq" id="WP_175494949.1">
    <property type="nucleotide sequence ID" value="NZ_CAWNQB010000004.1"/>
</dbReference>
<dbReference type="EMBL" id="NITY01000012">
    <property type="protein sequence ID" value="PHM39193.1"/>
    <property type="molecule type" value="Genomic_DNA"/>
</dbReference>
<evidence type="ECO:0000313" key="1">
    <source>
        <dbReference type="EMBL" id="PHM39193.1"/>
    </source>
</evidence>
<keyword evidence="4" id="KW-1185">Reference proteome</keyword>
<proteinExistence type="predicted"/>
<reference evidence="1 4" key="3">
    <citation type="journal article" date="2017" name="Nat. Microbiol.">
        <title>Natural product diversity associated with the nematode symbionts Photorhabdus and Xenorhabdus.</title>
        <authorList>
            <person name="Tobias N.J."/>
            <person name="Wolff H."/>
            <person name="Djahanschiri B."/>
            <person name="Grundmann F."/>
            <person name="Kronenwerth M."/>
            <person name="Shi Y.M."/>
            <person name="Simonyi S."/>
            <person name="Grun P."/>
            <person name="Shapiro-Ilan D."/>
            <person name="Pidot S.J."/>
            <person name="Stinear T.P."/>
            <person name="Ebersberger I."/>
            <person name="Bode H.B."/>
        </authorList>
    </citation>
    <scope>NUCLEOTIDE SEQUENCE [LARGE SCALE GENOMIC DNA]</scope>
    <source>
        <strain evidence="1 4">DSM 17908</strain>
    </source>
</reference>
<evidence type="ECO:0000313" key="3">
    <source>
        <dbReference type="Proteomes" id="UP000198919"/>
    </source>
</evidence>
<name>A0A1I3SHX0_9GAMM</name>
<sequence length="244" mass="27178">MSRYDTWLDEIPDNEITGMDSAELRSNTDCARQAPELVDLEAIHTPPETATADENQAQPSHAVLPVNLATQGQDISLKPRYQGHAPLNDLVRQDWMTMVEGDPDSYDALLYRPVEDAPTLSHGDSLELPAFTEFNNHQRELSYTDPQTVRVLDCPDERESFTAVDTDDNQDGGVDDFLVVRVATTGAPVGSILEWNEALSDGHVARRFWYVLRIFTYGTASVGSLYYCIPARNFSQSALGTDHE</sequence>